<organism evidence="1 2">
    <name type="scientific">Alicyclobacillus fastidiosus</name>
    <dbReference type="NCBI Taxonomy" id="392011"/>
    <lineage>
        <taxon>Bacteria</taxon>
        <taxon>Bacillati</taxon>
        <taxon>Bacillota</taxon>
        <taxon>Bacilli</taxon>
        <taxon>Bacillales</taxon>
        <taxon>Alicyclobacillaceae</taxon>
        <taxon>Alicyclobacillus</taxon>
    </lineage>
</organism>
<sequence>MRFEYVCRYCKYPVGTVEQAQWSYTDGVERLGLHHLSHDHQRDVIESTADAVKIHTVCEHCEQAVNMNPELLVEGHVIQ</sequence>
<reference evidence="1" key="1">
    <citation type="submission" date="2022-08" db="EMBL/GenBank/DDBJ databases">
        <title>Alicyclobacillus fastidiosus DSM 17978, complete genome.</title>
        <authorList>
            <person name="Wang Q."/>
            <person name="Cai R."/>
            <person name="Wang Z."/>
        </authorList>
    </citation>
    <scope>NUCLEOTIDE SEQUENCE</scope>
    <source>
        <strain evidence="1">DSM 17978</strain>
    </source>
</reference>
<dbReference type="InterPro" id="IPR020115">
    <property type="entry name" value="Fin"/>
</dbReference>
<proteinExistence type="predicted"/>
<keyword evidence="2" id="KW-1185">Reference proteome</keyword>
<dbReference type="RefSeq" id="WP_268006100.1">
    <property type="nucleotide sequence ID" value="NZ_BSUT01000001.1"/>
</dbReference>
<dbReference type="Proteomes" id="UP001164761">
    <property type="component" value="Chromosome"/>
</dbReference>
<name>A0ABY6ZH84_9BACL</name>
<dbReference type="Pfam" id="PF10955">
    <property type="entry name" value="Fin"/>
    <property type="match status" value="1"/>
</dbReference>
<dbReference type="EMBL" id="CP104067">
    <property type="protein sequence ID" value="WAH42207.1"/>
    <property type="molecule type" value="Genomic_DNA"/>
</dbReference>
<gene>
    <name evidence="1" type="ORF">NZD89_01445</name>
</gene>
<evidence type="ECO:0000313" key="1">
    <source>
        <dbReference type="EMBL" id="WAH42207.1"/>
    </source>
</evidence>
<protein>
    <submittedName>
        <fullName evidence="1">Anti-sigma-F factor Fin family protein</fullName>
    </submittedName>
</protein>
<evidence type="ECO:0000313" key="2">
    <source>
        <dbReference type="Proteomes" id="UP001164761"/>
    </source>
</evidence>
<accession>A0ABY6ZH84</accession>